<protein>
    <recommendedName>
        <fullName evidence="5">Aspartyl/asparaginy/proline hydroxylase domain-containing protein</fullName>
    </recommendedName>
</protein>
<dbReference type="AlphaFoldDB" id="A0A916WSR1"/>
<dbReference type="RefSeq" id="WP_188658474.1">
    <property type="nucleotide sequence ID" value="NZ_BMIH01000002.1"/>
</dbReference>
<dbReference type="GO" id="GO:0016020">
    <property type="term" value="C:membrane"/>
    <property type="evidence" value="ECO:0007669"/>
    <property type="project" value="TreeGrafter"/>
</dbReference>
<dbReference type="InterPro" id="IPR027443">
    <property type="entry name" value="IPNS-like_sf"/>
</dbReference>
<keyword evidence="2" id="KW-0223">Dioxygenase</keyword>
<dbReference type="Pfam" id="PF13432">
    <property type="entry name" value="TPR_16"/>
    <property type="match status" value="1"/>
</dbReference>
<keyword evidence="4" id="KW-0802">TPR repeat</keyword>
<dbReference type="Gene3D" id="2.60.120.330">
    <property type="entry name" value="B-lactam Antibiotic, Isopenicillin N Synthase, Chain"/>
    <property type="match status" value="1"/>
</dbReference>
<evidence type="ECO:0000256" key="1">
    <source>
        <dbReference type="ARBA" id="ARBA00007730"/>
    </source>
</evidence>
<dbReference type="GO" id="GO:0051213">
    <property type="term" value="F:dioxygenase activity"/>
    <property type="evidence" value="ECO:0007669"/>
    <property type="project" value="UniProtKB-KW"/>
</dbReference>
<reference evidence="6" key="2">
    <citation type="submission" date="2020-09" db="EMBL/GenBank/DDBJ databases">
        <authorList>
            <person name="Sun Q."/>
            <person name="Zhou Y."/>
        </authorList>
    </citation>
    <scope>NUCLEOTIDE SEQUENCE</scope>
    <source>
        <strain evidence="6">CGMCC 1.15330</strain>
    </source>
</reference>
<evidence type="ECO:0000256" key="4">
    <source>
        <dbReference type="PROSITE-ProRule" id="PRU00339"/>
    </source>
</evidence>
<dbReference type="EMBL" id="BMIH01000002">
    <property type="protein sequence ID" value="GGB29276.1"/>
    <property type="molecule type" value="Genomic_DNA"/>
</dbReference>
<comment type="similarity">
    <text evidence="1">Belongs to the aspartyl/asparaginyl beta-hydroxylase family.</text>
</comment>
<evidence type="ECO:0000313" key="6">
    <source>
        <dbReference type="EMBL" id="GGB29276.1"/>
    </source>
</evidence>
<dbReference type="SMART" id="SM00028">
    <property type="entry name" value="TPR"/>
    <property type="match status" value="4"/>
</dbReference>
<evidence type="ECO:0000256" key="3">
    <source>
        <dbReference type="ARBA" id="ARBA00023002"/>
    </source>
</evidence>
<keyword evidence="7" id="KW-1185">Reference proteome</keyword>
<sequence>MNPHALEALFEQAQQSARAGRRAESASLYQRILALSPDNPRALNALGNQALTANELGAARSWFERAVAADPRAGAIWLNLSGVLRMLGEDAAELAALDQALVADPYFVVALLQKAQWFERHDRVADAVAAYRSLLDAAPPIETLQPGLREALEHGRQLVAAQDLAVESAIREELRDLPVGSTRLDHALEILGGRRRIYHPKPAGLHFPYLPALQYFDRADFPWFQALEAATDVIGDELLAMTRESDRNAPYVRIAPGTPVNQWQALNNSLDWGAIFLFKDGAEVAETAERCPQTMALLRSLPLLDIPHRGPTVMFSTLRPHTRIPPHHGVTNVRAVVHLPLLVPDGCGFRVGSETRHWREGEAWAFDDTIEHEAWNDSDHTRVILIMDAWNPCLDADERTALRRAHQVLGRFEG</sequence>
<dbReference type="InterPro" id="IPR011990">
    <property type="entry name" value="TPR-like_helical_dom_sf"/>
</dbReference>
<dbReference type="PANTHER" id="PTHR46332:SF5">
    <property type="entry name" value="ASPARTATE BETA-HYDROXYLASE DOMAIN CONTAINING 2"/>
    <property type="match status" value="1"/>
</dbReference>
<organism evidence="6 7">
    <name type="scientific">Sphingomonas metalli</name>
    <dbReference type="NCBI Taxonomy" id="1779358"/>
    <lineage>
        <taxon>Bacteria</taxon>
        <taxon>Pseudomonadati</taxon>
        <taxon>Pseudomonadota</taxon>
        <taxon>Alphaproteobacteria</taxon>
        <taxon>Sphingomonadales</taxon>
        <taxon>Sphingomonadaceae</taxon>
        <taxon>Sphingomonas</taxon>
    </lineage>
</organism>
<dbReference type="PANTHER" id="PTHR46332">
    <property type="entry name" value="ASPARTATE BETA-HYDROXYLASE DOMAIN-CONTAINING PROTEIN 2"/>
    <property type="match status" value="1"/>
</dbReference>
<dbReference type="PROSITE" id="PS50005">
    <property type="entry name" value="TPR"/>
    <property type="match status" value="1"/>
</dbReference>
<accession>A0A916WSR1</accession>
<dbReference type="SUPFAM" id="SSF51197">
    <property type="entry name" value="Clavaminate synthase-like"/>
    <property type="match status" value="1"/>
</dbReference>
<evidence type="ECO:0000259" key="5">
    <source>
        <dbReference type="Pfam" id="PF05118"/>
    </source>
</evidence>
<keyword evidence="3" id="KW-0560">Oxidoreductase</keyword>
<evidence type="ECO:0000256" key="2">
    <source>
        <dbReference type="ARBA" id="ARBA00022964"/>
    </source>
</evidence>
<dbReference type="Proteomes" id="UP000623067">
    <property type="component" value="Unassembled WGS sequence"/>
</dbReference>
<comment type="caution">
    <text evidence="6">The sequence shown here is derived from an EMBL/GenBank/DDBJ whole genome shotgun (WGS) entry which is preliminary data.</text>
</comment>
<dbReference type="Gene3D" id="1.25.40.10">
    <property type="entry name" value="Tetratricopeptide repeat domain"/>
    <property type="match status" value="2"/>
</dbReference>
<evidence type="ECO:0000313" key="7">
    <source>
        <dbReference type="Proteomes" id="UP000623067"/>
    </source>
</evidence>
<dbReference type="InterPro" id="IPR019734">
    <property type="entry name" value="TPR_rpt"/>
</dbReference>
<feature type="repeat" description="TPR" evidence="4">
    <location>
        <begin position="40"/>
        <end position="73"/>
    </location>
</feature>
<proteinExistence type="inferred from homology"/>
<dbReference type="InterPro" id="IPR051821">
    <property type="entry name" value="Asp/Asn_beta-hydroxylase"/>
</dbReference>
<dbReference type="SUPFAM" id="SSF48452">
    <property type="entry name" value="TPR-like"/>
    <property type="match status" value="1"/>
</dbReference>
<feature type="domain" description="Aspartyl/asparaginy/proline hydroxylase" evidence="5">
    <location>
        <begin position="231"/>
        <end position="392"/>
    </location>
</feature>
<name>A0A916WSR1_9SPHN</name>
<dbReference type="Pfam" id="PF05118">
    <property type="entry name" value="Asp_Arg_Hydrox"/>
    <property type="match status" value="1"/>
</dbReference>
<gene>
    <name evidence="6" type="ORF">GCM10011380_18480</name>
</gene>
<reference evidence="6" key="1">
    <citation type="journal article" date="2014" name="Int. J. Syst. Evol. Microbiol.">
        <title>Complete genome sequence of Corynebacterium casei LMG S-19264T (=DSM 44701T), isolated from a smear-ripened cheese.</title>
        <authorList>
            <consortium name="US DOE Joint Genome Institute (JGI-PGF)"/>
            <person name="Walter F."/>
            <person name="Albersmeier A."/>
            <person name="Kalinowski J."/>
            <person name="Ruckert C."/>
        </authorList>
    </citation>
    <scope>NUCLEOTIDE SEQUENCE</scope>
    <source>
        <strain evidence="6">CGMCC 1.15330</strain>
    </source>
</reference>
<dbReference type="InterPro" id="IPR007803">
    <property type="entry name" value="Asp/Arg/Pro-Hydrxlase"/>
</dbReference>